<feature type="compositionally biased region" description="Polar residues" evidence="5">
    <location>
        <begin position="119"/>
        <end position="138"/>
    </location>
</feature>
<dbReference type="InterPro" id="IPR052780">
    <property type="entry name" value="AAA_Catabolism_Regulators"/>
</dbReference>
<feature type="region of interest" description="Disordered" evidence="5">
    <location>
        <begin position="270"/>
        <end position="336"/>
    </location>
</feature>
<dbReference type="CDD" id="cd12148">
    <property type="entry name" value="fungal_TF_MHR"/>
    <property type="match status" value="1"/>
</dbReference>
<feature type="compositionally biased region" description="Low complexity" evidence="5">
    <location>
        <begin position="139"/>
        <end position="153"/>
    </location>
</feature>
<evidence type="ECO:0000313" key="7">
    <source>
        <dbReference type="EMBL" id="PLB44294.1"/>
    </source>
</evidence>
<dbReference type="OrthoDB" id="2262349at2759"/>
<keyword evidence="4" id="KW-0539">Nucleus</keyword>
<feature type="compositionally biased region" description="Basic and acidic residues" evidence="5">
    <location>
        <begin position="870"/>
        <end position="880"/>
    </location>
</feature>
<gene>
    <name evidence="7" type="ORF">P170DRAFT_450447</name>
</gene>
<evidence type="ECO:0000313" key="8">
    <source>
        <dbReference type="Proteomes" id="UP000234275"/>
    </source>
</evidence>
<feature type="region of interest" description="Disordered" evidence="5">
    <location>
        <begin position="869"/>
        <end position="934"/>
    </location>
</feature>
<organism evidence="7 8">
    <name type="scientific">Aspergillus steynii IBT 23096</name>
    <dbReference type="NCBI Taxonomy" id="1392250"/>
    <lineage>
        <taxon>Eukaryota</taxon>
        <taxon>Fungi</taxon>
        <taxon>Dikarya</taxon>
        <taxon>Ascomycota</taxon>
        <taxon>Pezizomycotina</taxon>
        <taxon>Eurotiomycetes</taxon>
        <taxon>Eurotiomycetidae</taxon>
        <taxon>Eurotiales</taxon>
        <taxon>Aspergillaceae</taxon>
        <taxon>Aspergillus</taxon>
        <taxon>Aspergillus subgen. Circumdati</taxon>
    </lineage>
</organism>
<feature type="compositionally biased region" description="Polar residues" evidence="5">
    <location>
        <begin position="270"/>
        <end position="284"/>
    </location>
</feature>
<dbReference type="GO" id="GO:0008270">
    <property type="term" value="F:zinc ion binding"/>
    <property type="evidence" value="ECO:0007669"/>
    <property type="project" value="InterPro"/>
</dbReference>
<dbReference type="SUPFAM" id="SSF57701">
    <property type="entry name" value="Zn2/Cys6 DNA-binding domain"/>
    <property type="match status" value="1"/>
</dbReference>
<evidence type="ECO:0000256" key="2">
    <source>
        <dbReference type="ARBA" id="ARBA00023125"/>
    </source>
</evidence>
<dbReference type="PROSITE" id="PS00463">
    <property type="entry name" value="ZN2_CY6_FUNGAL_1"/>
    <property type="match status" value="1"/>
</dbReference>
<keyword evidence="3" id="KW-0804">Transcription</keyword>
<dbReference type="InterPro" id="IPR036864">
    <property type="entry name" value="Zn2-C6_fun-type_DNA-bd_sf"/>
</dbReference>
<feature type="region of interest" description="Disordered" evidence="5">
    <location>
        <begin position="1"/>
        <end position="99"/>
    </location>
</feature>
<dbReference type="Proteomes" id="UP000234275">
    <property type="component" value="Unassembled WGS sequence"/>
</dbReference>
<feature type="region of interest" description="Disordered" evidence="5">
    <location>
        <begin position="968"/>
        <end position="997"/>
    </location>
</feature>
<name>A0A2I2FUJ6_9EURO</name>
<feature type="compositionally biased region" description="Low complexity" evidence="5">
    <location>
        <begin position="7"/>
        <end position="17"/>
    </location>
</feature>
<dbReference type="RefSeq" id="XP_024699596.1">
    <property type="nucleotide sequence ID" value="XM_024851125.1"/>
</dbReference>
<dbReference type="Gene3D" id="4.10.240.10">
    <property type="entry name" value="Zn(2)-C6 fungal-type DNA-binding domain"/>
    <property type="match status" value="1"/>
</dbReference>
<dbReference type="GO" id="GO:0005634">
    <property type="term" value="C:nucleus"/>
    <property type="evidence" value="ECO:0007669"/>
    <property type="project" value="TreeGrafter"/>
</dbReference>
<dbReference type="Pfam" id="PF00172">
    <property type="entry name" value="Zn_clus"/>
    <property type="match status" value="1"/>
</dbReference>
<dbReference type="GO" id="GO:0000981">
    <property type="term" value="F:DNA-binding transcription factor activity, RNA polymerase II-specific"/>
    <property type="evidence" value="ECO:0007669"/>
    <property type="project" value="InterPro"/>
</dbReference>
<feature type="region of interest" description="Disordered" evidence="5">
    <location>
        <begin position="113"/>
        <end position="198"/>
    </location>
</feature>
<dbReference type="SMART" id="SM00066">
    <property type="entry name" value="GAL4"/>
    <property type="match status" value="1"/>
</dbReference>
<dbReference type="CDD" id="cd00067">
    <property type="entry name" value="GAL4"/>
    <property type="match status" value="1"/>
</dbReference>
<dbReference type="InterPro" id="IPR001138">
    <property type="entry name" value="Zn2Cys6_DnaBD"/>
</dbReference>
<keyword evidence="8" id="KW-1185">Reference proteome</keyword>
<keyword evidence="1" id="KW-0805">Transcription regulation</keyword>
<evidence type="ECO:0000256" key="5">
    <source>
        <dbReference type="SAM" id="MobiDB-lite"/>
    </source>
</evidence>
<reference evidence="7 8" key="1">
    <citation type="submission" date="2016-12" db="EMBL/GenBank/DDBJ databases">
        <title>The genomes of Aspergillus section Nigri reveals drivers in fungal speciation.</title>
        <authorList>
            <consortium name="DOE Joint Genome Institute"/>
            <person name="Vesth T.C."/>
            <person name="Nybo J."/>
            <person name="Theobald S."/>
            <person name="Brandl J."/>
            <person name="Frisvad J.C."/>
            <person name="Nielsen K.F."/>
            <person name="Lyhne E.K."/>
            <person name="Kogle M.E."/>
            <person name="Kuo A."/>
            <person name="Riley R."/>
            <person name="Clum A."/>
            <person name="Nolan M."/>
            <person name="Lipzen A."/>
            <person name="Salamov A."/>
            <person name="Henrissat B."/>
            <person name="Wiebenga A."/>
            <person name="De Vries R.P."/>
            <person name="Grigoriev I.V."/>
            <person name="Mortensen U.H."/>
            <person name="Andersen M.R."/>
            <person name="Baker S.E."/>
        </authorList>
    </citation>
    <scope>NUCLEOTIDE SEQUENCE [LARGE SCALE GENOMIC DNA]</scope>
    <source>
        <strain evidence="7 8">IBT 23096</strain>
    </source>
</reference>
<evidence type="ECO:0000256" key="1">
    <source>
        <dbReference type="ARBA" id="ARBA00023015"/>
    </source>
</evidence>
<dbReference type="PANTHER" id="PTHR31644">
    <property type="entry name" value="TRANSCRIPTIONAL ACTIVATOR ARO80-RELATED"/>
    <property type="match status" value="1"/>
</dbReference>
<sequence length="1067" mass="117390">MAVGNDQQQQTPQPLRQSPDDQDSGRYSQSSQGPKSPSLQPQHRRGYQACDPCRKRKVKCDLGSVDNPRPPPCVRCRRESKRCEFSATRRKRKPSEVEEPVFEGVLRRDKRMMVGEVVSNGSPSDGSSYTATDPTSYDNNTNTNSAATTQAAAGRPQRKWSEGSPSTTSQIPPATATQQPYQANASSATNFPDVKNTRLPMYPVGDRSSMAGFSLEGGQPMMNRTAVELLSPAISNSHDALHLLSEAAGRTEDLNRQSLENRYAARQSVSSFNSPISPLTQAGTPRSAGGSFSRPPRSGAAMGNYYQTGTSGSGDTQAADGRGQSGPSDNPQDPGYLDAVKAWSRLRFVRAGWLSVEESMAYVAYYYEHLAPLSPIVIPDFSHPSTHRTMLTDEPVLAVMILTTASRHMKPKGDGAYTRAFYIHDRLWSYLRGMIERLFWGQEKFGGNGMGINKPRSFDLAPTSAMVHAKGNLRSLGTIEALLILTDWHPRNLHFPPGDDENALLDVDAQAHSMETDGENGANRSSNNPAEGRLAFQKWLEPAWRSDRMSWMLMSTAQALAFELGVFDQKSESKSVGESPAEQTRKRRLRRLILVYITQSSGRLGIPSMLPLPQWANDIQPTTVTGAKNADTTVDRMHDCWIGISKIMYQSNQLLFASNEQTSELIRSGRYRDQIDRFQPFLREWRQNIDTIELAPAMRMILMIEYEYTRLYVNSLALQAVVDRWTTMSNEAAQAQARSGSGPSSSHGWFHVLMELYRVNEQYIQEVVDASRKILHTVLDGLVPGDHLKHAPVRTCFRILSGMIFILKTFTLGAKEDDVRVSLDLQDRTMEALRTNVVDDVHLSHAIARLLELLTTSIRTRFLRFAPLDRGGDGEAHDRTASAPVSRPQSPRPREGPQTRRDGSNNGWASGPNATHNIGYVDSNGQQTGGSMGSVHDPLAGIPAQPINSSNINVSFMPPPPSVYHNYYDPNTTPPAGGADLDSSNLPSQPLHDNAGASSGLPDWFALPLDQFFNSSTAVVDQGLGGTGPMVGDFDMLEVLLNEQYDGNGEHLDSAGGGNLSSQFLQS</sequence>
<dbReference type="GO" id="GO:0045944">
    <property type="term" value="P:positive regulation of transcription by RNA polymerase II"/>
    <property type="evidence" value="ECO:0007669"/>
    <property type="project" value="TreeGrafter"/>
</dbReference>
<dbReference type="STRING" id="1392250.A0A2I2FUJ6"/>
<dbReference type="PANTHER" id="PTHR31644:SF2">
    <property type="entry name" value="TRANSCRIPTIONAL ACTIVATOR ARO80-RELATED"/>
    <property type="match status" value="1"/>
</dbReference>
<dbReference type="GO" id="GO:0003677">
    <property type="term" value="F:DNA binding"/>
    <property type="evidence" value="ECO:0007669"/>
    <property type="project" value="UniProtKB-KW"/>
</dbReference>
<protein>
    <submittedName>
        <fullName evidence="7">Putative C6 transcription factor</fullName>
    </submittedName>
</protein>
<evidence type="ECO:0000259" key="6">
    <source>
        <dbReference type="PROSITE" id="PS50048"/>
    </source>
</evidence>
<dbReference type="PROSITE" id="PS50048">
    <property type="entry name" value="ZN2_CY6_FUNGAL_2"/>
    <property type="match status" value="1"/>
</dbReference>
<dbReference type="GO" id="GO:0009074">
    <property type="term" value="P:aromatic amino acid family catabolic process"/>
    <property type="evidence" value="ECO:0007669"/>
    <property type="project" value="TreeGrafter"/>
</dbReference>
<feature type="compositionally biased region" description="Polar residues" evidence="5">
    <location>
        <begin position="305"/>
        <end position="316"/>
    </location>
</feature>
<proteinExistence type="predicted"/>
<evidence type="ECO:0000256" key="4">
    <source>
        <dbReference type="ARBA" id="ARBA00023242"/>
    </source>
</evidence>
<comment type="caution">
    <text evidence="7">The sequence shown here is derived from an EMBL/GenBank/DDBJ whole genome shotgun (WGS) entry which is preliminary data.</text>
</comment>
<accession>A0A2I2FUJ6</accession>
<evidence type="ECO:0000256" key="3">
    <source>
        <dbReference type="ARBA" id="ARBA00023163"/>
    </source>
</evidence>
<feature type="compositionally biased region" description="Basic and acidic residues" evidence="5">
    <location>
        <begin position="892"/>
        <end position="903"/>
    </location>
</feature>
<feature type="compositionally biased region" description="Polar residues" evidence="5">
    <location>
        <begin position="904"/>
        <end position="916"/>
    </location>
</feature>
<keyword evidence="2" id="KW-0238">DNA-binding</keyword>
<feature type="compositionally biased region" description="Polar residues" evidence="5">
    <location>
        <begin position="163"/>
        <end position="190"/>
    </location>
</feature>
<dbReference type="EMBL" id="MSFO01000009">
    <property type="protein sequence ID" value="PLB44294.1"/>
    <property type="molecule type" value="Genomic_DNA"/>
</dbReference>
<dbReference type="VEuPathDB" id="FungiDB:P170DRAFT_450447"/>
<dbReference type="FunFam" id="4.10.240.10:FF:000012">
    <property type="entry name" value="C6 transcription factor"/>
    <property type="match status" value="1"/>
</dbReference>
<dbReference type="AlphaFoldDB" id="A0A2I2FUJ6"/>
<feature type="domain" description="Zn(2)-C6 fungal-type" evidence="6">
    <location>
        <begin position="49"/>
        <end position="85"/>
    </location>
</feature>
<feature type="compositionally biased region" description="Polar residues" evidence="5">
    <location>
        <begin position="25"/>
        <end position="41"/>
    </location>
</feature>
<feature type="region of interest" description="Disordered" evidence="5">
    <location>
        <begin position="1048"/>
        <end position="1067"/>
    </location>
</feature>
<dbReference type="GeneID" id="36558824"/>